<reference evidence="1 2" key="1">
    <citation type="submission" date="2018-10" db="EMBL/GenBank/DDBJ databases">
        <title>Isolation from soil.</title>
        <authorList>
            <person name="Hu J."/>
        </authorList>
    </citation>
    <scope>NUCLEOTIDE SEQUENCE [LARGE SCALE GENOMIC DNA]</scope>
    <source>
        <strain evidence="1 2">NEAU-Ht49</strain>
    </source>
</reference>
<accession>A0A3M2M596</accession>
<protein>
    <submittedName>
        <fullName evidence="1">Uncharacterized protein</fullName>
    </submittedName>
</protein>
<name>A0A3M2M596_9ACTN</name>
<keyword evidence="2" id="KW-1185">Reference proteome</keyword>
<evidence type="ECO:0000313" key="2">
    <source>
        <dbReference type="Proteomes" id="UP000282674"/>
    </source>
</evidence>
<comment type="caution">
    <text evidence="1">The sequence shown here is derived from an EMBL/GenBank/DDBJ whole genome shotgun (WGS) entry which is preliminary data.</text>
</comment>
<dbReference type="Proteomes" id="UP000282674">
    <property type="component" value="Unassembled WGS sequence"/>
</dbReference>
<evidence type="ECO:0000313" key="1">
    <source>
        <dbReference type="EMBL" id="RMI44746.1"/>
    </source>
</evidence>
<sequence>MCRTFGLITKGGNMEQPRRGRDDLAVTFFCKDPGSNQDNECAAFYKSNRRSWIVQGDRLGPDVGDMLNALAEHETYLEIPDALADRFVHMYVKERYGVDLSQGTG</sequence>
<proteinExistence type="predicted"/>
<dbReference type="AlphaFoldDB" id="A0A3M2M596"/>
<dbReference type="EMBL" id="RFFG01000017">
    <property type="protein sequence ID" value="RMI44746.1"/>
    <property type="molecule type" value="Genomic_DNA"/>
</dbReference>
<gene>
    <name evidence="1" type="ORF">EBO15_12435</name>
</gene>
<organism evidence="1 2">
    <name type="scientific">Actinomadura harenae</name>
    <dbReference type="NCBI Taxonomy" id="2483351"/>
    <lineage>
        <taxon>Bacteria</taxon>
        <taxon>Bacillati</taxon>
        <taxon>Actinomycetota</taxon>
        <taxon>Actinomycetes</taxon>
        <taxon>Streptosporangiales</taxon>
        <taxon>Thermomonosporaceae</taxon>
        <taxon>Actinomadura</taxon>
    </lineage>
</organism>